<sequence>MRIAVLAYDQISPFMLSTPLLVFGEPALAGGHRIDVCASQRRLSAIGGLTLQARYPLKTAREADVVILPGWRDAAEPVPADIVAELKAAGAREAIVVGLCLGAFGLAKAGLLDGLRATTHWAFADAFAARYPKVAVDPGALFVDAGQVLTSAGVASGLDCCLHLLARIAGVGEANRIARHLVVAPLRGGGQPQLLERPAIGSSADRRVSELLAALRANPASAPSLDELAERAGMSRRTLTRHIRARTGGSLGEWLKHARLARAQELLAAGARGLEDVAQRCRFPDAHALRAAFRTELGVTPTQWLALQRLD</sequence>
<protein>
    <submittedName>
        <fullName evidence="5">GlxA family transcriptional regulator</fullName>
    </submittedName>
</protein>
<dbReference type="Gene3D" id="1.10.10.60">
    <property type="entry name" value="Homeodomain-like"/>
    <property type="match status" value="1"/>
</dbReference>
<dbReference type="PROSITE" id="PS01124">
    <property type="entry name" value="HTH_ARAC_FAMILY_2"/>
    <property type="match status" value="1"/>
</dbReference>
<dbReference type="InterPro" id="IPR029062">
    <property type="entry name" value="Class_I_gatase-like"/>
</dbReference>
<dbReference type="InterPro" id="IPR052158">
    <property type="entry name" value="INH-QAR"/>
</dbReference>
<comment type="caution">
    <text evidence="5">The sequence shown here is derived from an EMBL/GenBank/DDBJ whole genome shotgun (WGS) entry which is preliminary data.</text>
</comment>
<organism evidence="5 6">
    <name type="scientific">Castellaniella hirudinis</name>
    <dbReference type="NCBI Taxonomy" id="1144617"/>
    <lineage>
        <taxon>Bacteria</taxon>
        <taxon>Pseudomonadati</taxon>
        <taxon>Pseudomonadota</taxon>
        <taxon>Betaproteobacteria</taxon>
        <taxon>Burkholderiales</taxon>
        <taxon>Alcaligenaceae</taxon>
        <taxon>Castellaniella</taxon>
    </lineage>
</organism>
<dbReference type="PANTHER" id="PTHR43130:SF3">
    <property type="entry name" value="HTH-TYPE TRANSCRIPTIONAL REGULATOR RV1931C"/>
    <property type="match status" value="1"/>
</dbReference>
<dbReference type="Pfam" id="PF12833">
    <property type="entry name" value="HTH_18"/>
    <property type="match status" value="1"/>
</dbReference>
<feature type="domain" description="HTH araC/xylS-type" evidence="4">
    <location>
        <begin position="209"/>
        <end position="307"/>
    </location>
</feature>
<dbReference type="PANTHER" id="PTHR43130">
    <property type="entry name" value="ARAC-FAMILY TRANSCRIPTIONAL REGULATOR"/>
    <property type="match status" value="1"/>
</dbReference>
<dbReference type="EMBL" id="JBHSDY010000003">
    <property type="protein sequence ID" value="MFC4297576.1"/>
    <property type="molecule type" value="Genomic_DNA"/>
</dbReference>
<keyword evidence="2" id="KW-0238">DNA-binding</keyword>
<dbReference type="InterPro" id="IPR018060">
    <property type="entry name" value="HTH_AraC"/>
</dbReference>
<dbReference type="Pfam" id="PF01965">
    <property type="entry name" value="DJ-1_PfpI"/>
    <property type="match status" value="1"/>
</dbReference>
<dbReference type="SMART" id="SM00342">
    <property type="entry name" value="HTH_ARAC"/>
    <property type="match status" value="1"/>
</dbReference>
<dbReference type="RefSeq" id="WP_376812134.1">
    <property type="nucleotide sequence ID" value="NZ_JBHSDY010000003.1"/>
</dbReference>
<evidence type="ECO:0000256" key="1">
    <source>
        <dbReference type="ARBA" id="ARBA00023015"/>
    </source>
</evidence>
<evidence type="ECO:0000259" key="4">
    <source>
        <dbReference type="PROSITE" id="PS01124"/>
    </source>
</evidence>
<dbReference type="SUPFAM" id="SSF52317">
    <property type="entry name" value="Class I glutamine amidotransferase-like"/>
    <property type="match status" value="1"/>
</dbReference>
<dbReference type="Proteomes" id="UP001595756">
    <property type="component" value="Unassembled WGS sequence"/>
</dbReference>
<gene>
    <name evidence="5" type="ORF">ACFO0J_05925</name>
</gene>
<dbReference type="InterPro" id="IPR009057">
    <property type="entry name" value="Homeodomain-like_sf"/>
</dbReference>
<evidence type="ECO:0000313" key="5">
    <source>
        <dbReference type="EMBL" id="MFC4297576.1"/>
    </source>
</evidence>
<keyword evidence="6" id="KW-1185">Reference proteome</keyword>
<accession>A0ABV8RW14</accession>
<dbReference type="Gene3D" id="3.40.50.880">
    <property type="match status" value="1"/>
</dbReference>
<evidence type="ECO:0000256" key="2">
    <source>
        <dbReference type="ARBA" id="ARBA00023125"/>
    </source>
</evidence>
<keyword evidence="1" id="KW-0805">Transcription regulation</keyword>
<dbReference type="SUPFAM" id="SSF46689">
    <property type="entry name" value="Homeodomain-like"/>
    <property type="match status" value="2"/>
</dbReference>
<evidence type="ECO:0000313" key="6">
    <source>
        <dbReference type="Proteomes" id="UP001595756"/>
    </source>
</evidence>
<keyword evidence="3" id="KW-0804">Transcription</keyword>
<name>A0ABV8RW14_9BURK</name>
<reference evidence="6" key="1">
    <citation type="journal article" date="2019" name="Int. J. Syst. Evol. Microbiol.">
        <title>The Global Catalogue of Microorganisms (GCM) 10K type strain sequencing project: providing services to taxonomists for standard genome sequencing and annotation.</title>
        <authorList>
            <consortium name="The Broad Institute Genomics Platform"/>
            <consortium name="The Broad Institute Genome Sequencing Center for Infectious Disease"/>
            <person name="Wu L."/>
            <person name="Ma J."/>
        </authorList>
    </citation>
    <scope>NUCLEOTIDE SEQUENCE [LARGE SCALE GENOMIC DNA]</scope>
    <source>
        <strain evidence="6">CGMCC 1.19029</strain>
    </source>
</reference>
<evidence type="ECO:0000256" key="3">
    <source>
        <dbReference type="ARBA" id="ARBA00023163"/>
    </source>
</evidence>
<dbReference type="PROSITE" id="PS00041">
    <property type="entry name" value="HTH_ARAC_FAMILY_1"/>
    <property type="match status" value="1"/>
</dbReference>
<dbReference type="InterPro" id="IPR018062">
    <property type="entry name" value="HTH_AraC-typ_CS"/>
</dbReference>
<dbReference type="InterPro" id="IPR002818">
    <property type="entry name" value="DJ-1/PfpI"/>
</dbReference>
<proteinExistence type="predicted"/>
<dbReference type="CDD" id="cd03137">
    <property type="entry name" value="GATase1_AraC_1"/>
    <property type="match status" value="1"/>
</dbReference>